<feature type="chain" id="PRO_5001629224" description="histidine kinase" evidence="10">
    <location>
        <begin position="21"/>
        <end position="1445"/>
    </location>
</feature>
<evidence type="ECO:0000256" key="9">
    <source>
        <dbReference type="PROSITE-ProRule" id="PRU00169"/>
    </source>
</evidence>
<name>A0A066WPA9_9FLAO</name>
<evidence type="ECO:0000256" key="2">
    <source>
        <dbReference type="ARBA" id="ARBA00012438"/>
    </source>
</evidence>
<dbReference type="PANTHER" id="PTHR43547:SF2">
    <property type="entry name" value="HYBRID SIGNAL TRANSDUCTION HISTIDINE KINASE C"/>
    <property type="match status" value="1"/>
</dbReference>
<keyword evidence="10" id="KW-0732">Signal</keyword>
<dbReference type="SUPFAM" id="SSF46689">
    <property type="entry name" value="Homeodomain-like"/>
    <property type="match status" value="1"/>
</dbReference>
<dbReference type="Pfam" id="PF00072">
    <property type="entry name" value="Response_reg"/>
    <property type="match status" value="1"/>
</dbReference>
<dbReference type="InterPro" id="IPR015943">
    <property type="entry name" value="WD40/YVTN_repeat-like_dom_sf"/>
</dbReference>
<sequence>MSKKSIIIVFFYLISVFCKAQPFGALTHFSHNVNLSQSIILDIQQDKKGFIWLGTYNGLYRYDGISFQKFKVLENDSLNLKSNRVYSFKFDKNGRIWINSKKNDIYYFDTNSLSFHHPLENKLYSSSDISLIHYKIMSSGRVWLFPKDKNFLMILETNKQIRRIYFNAQKLSVKKIKDVFEDSTGTTWFLTSSGVCRLKKSELLPEYFFFNNSRVSGGAYPFNCVVETKNEIWFGGFQGKLTYYSKKLERFFDIQLAVKEDVNRIKPLAGDKLFILTDSKSFYCYDINTRKLDIYNSKTVPGFPEGAINHIGLSRQRQFWFQTSKSGLCKFDFVSKKLKYMSVESNYSTVSNTEQKEFLFTDAKGNVWIQSKRTPFAYWDESQDRLFSIAKFMKEPREEVSDLMHSAMFDATGNLWFCSFKQGLDMMSFSSRNFSVLDLGSSKDQKHNVRSLMKDKNGNLWVASRSNKITLLDSKKKKIGLLGADGTLSSNSPGWGADIYNMIQDTKGRIWIGTKGNGLFCLLPTEKPFTYKVNHYKFSEKDIYSISSDNIYKIFEASSGRIYIATWGGGVNIIRQSSSELRFINYRNELKKYPIKSASKVRSIVENKEHKMFFISYDKLFSFSENNIFTDKVRFKEFPEISGNEILDILVTSNNSIVLGTNGEGLILANLDKEGKLKIKPVCSETTPFLIQGIISIQEDKSGKIWAAGDNQIVRFDLEKNSAETFSEIKSLIGNEIFSEATKCLLPNGEIVLGYSSGAVIFNPKKITPFQFKPYLALTSFSVNNKELYEINQETPKNTDLLKEISLEHDQNFFKVQFSALDYLKNENIVYRYKLEGIDKGWNYIKGVQSINYTNLSKGEYELVISSTNHRNLWVNNERRIKINVLPSMWNSNFAYFCYLLLAIGLFLLAKHIFLTILKLRNDVQMQEQIAELKLDFFTDISHEIRTPLTMITAPVEKMLLDDKVADSVKTELRLMERNTNKLLNLVNQILDLRRIQNRKLEVQKIDLGKFCNKICESFRAISLQKKIRLELKTNISNSNIWADAESLDKILVNLISNALKYCREGDTIEVVVEESETEVLLVVKDNGPGINSSIQKRLFTRFSNYNENPNNPSTGIGLSIVKDLLDQHSASIIVDTEPLKGSCFQISFQKGYEHFKKDVNIVFHDCEHNEYDLINDIENDVDSVDLNEVKKDKVVGLIVEDDPELREFIVSIFDNNYTIHTAENGVEGQLKAISLSPDFIISDIMMPQMDGVEMLRLLRNNIASSHIPIILLSAKTSIESKLKGIQYGADEYLSKPFNVSYLKARVKNILEQRKRLQLFYSSGNITESTIEEPLAISEQDHKFMFEVIQQVKDNLSNTDFSVDELGKLMGMSRTSFFNKLKNLTGISPLIFIRDIRLNIAAERIKKEDLLIKEICFEVGFSDLKYFRKCFKEKFNSTPAEYRNL</sequence>
<dbReference type="InterPro" id="IPR005467">
    <property type="entry name" value="His_kinase_dom"/>
</dbReference>
<proteinExistence type="predicted"/>
<dbReference type="InterPro" id="IPR003594">
    <property type="entry name" value="HATPase_dom"/>
</dbReference>
<dbReference type="InterPro" id="IPR011006">
    <property type="entry name" value="CheY-like_superfamily"/>
</dbReference>
<feature type="domain" description="Response regulatory" evidence="13">
    <location>
        <begin position="1196"/>
        <end position="1311"/>
    </location>
</feature>
<dbReference type="Gene3D" id="1.10.10.60">
    <property type="entry name" value="Homeodomain-like"/>
    <property type="match status" value="1"/>
</dbReference>
<feature type="modified residue" description="4-aspartylphosphate" evidence="9">
    <location>
        <position position="1244"/>
    </location>
</feature>
<dbReference type="FunFam" id="3.30.565.10:FF:000006">
    <property type="entry name" value="Sensor histidine kinase WalK"/>
    <property type="match status" value="1"/>
</dbReference>
<dbReference type="PATRIC" id="fig|1492738.3.peg.1050"/>
<accession>A0A066WPA9</accession>
<dbReference type="CDD" id="cd00075">
    <property type="entry name" value="HATPase"/>
    <property type="match status" value="1"/>
</dbReference>
<dbReference type="eggNOG" id="COG0745">
    <property type="taxonomic scope" value="Bacteria"/>
</dbReference>
<dbReference type="Pfam" id="PF12833">
    <property type="entry name" value="HTH_18"/>
    <property type="match status" value="1"/>
</dbReference>
<keyword evidence="15" id="KW-1185">Reference proteome</keyword>
<dbReference type="RefSeq" id="WP_035658633.1">
    <property type="nucleotide sequence ID" value="NZ_JNCA01000009.1"/>
</dbReference>
<keyword evidence="8" id="KW-0804">Transcription</keyword>
<dbReference type="InterPro" id="IPR011110">
    <property type="entry name" value="Reg_prop"/>
</dbReference>
<dbReference type="InterPro" id="IPR001789">
    <property type="entry name" value="Sig_transdc_resp-reg_receiver"/>
</dbReference>
<dbReference type="SMART" id="SM00387">
    <property type="entry name" value="HATPase_c"/>
    <property type="match status" value="1"/>
</dbReference>
<dbReference type="PROSITE" id="PS50110">
    <property type="entry name" value="RESPONSE_REGULATORY"/>
    <property type="match status" value="1"/>
</dbReference>
<dbReference type="SUPFAM" id="SSF50998">
    <property type="entry name" value="Quinoprotein alcohol dehydrogenase-like"/>
    <property type="match status" value="1"/>
</dbReference>
<dbReference type="SMART" id="SM00342">
    <property type="entry name" value="HTH_ARAC"/>
    <property type="match status" value="1"/>
</dbReference>
<dbReference type="SUPFAM" id="SSF63829">
    <property type="entry name" value="Calcium-dependent phosphotriesterase"/>
    <property type="match status" value="2"/>
</dbReference>
<dbReference type="InterPro" id="IPR004358">
    <property type="entry name" value="Sig_transdc_His_kin-like_C"/>
</dbReference>
<feature type="domain" description="Histidine kinase" evidence="12">
    <location>
        <begin position="940"/>
        <end position="1153"/>
    </location>
</feature>
<dbReference type="InterPro" id="IPR009057">
    <property type="entry name" value="Homeodomain-like_sf"/>
</dbReference>
<evidence type="ECO:0000313" key="15">
    <source>
        <dbReference type="Proteomes" id="UP000027064"/>
    </source>
</evidence>
<dbReference type="InterPro" id="IPR036097">
    <property type="entry name" value="HisK_dim/P_sf"/>
</dbReference>
<dbReference type="Proteomes" id="UP000027064">
    <property type="component" value="Unassembled WGS sequence"/>
</dbReference>
<evidence type="ECO:0000256" key="1">
    <source>
        <dbReference type="ARBA" id="ARBA00000085"/>
    </source>
</evidence>
<feature type="domain" description="HTH araC/xylS-type" evidence="11">
    <location>
        <begin position="1346"/>
        <end position="1445"/>
    </location>
</feature>
<dbReference type="Pfam" id="PF00512">
    <property type="entry name" value="HisKA"/>
    <property type="match status" value="1"/>
</dbReference>
<dbReference type="Pfam" id="PF07494">
    <property type="entry name" value="Reg_prop"/>
    <property type="match status" value="4"/>
</dbReference>
<dbReference type="InterPro" id="IPR018062">
    <property type="entry name" value="HTH_AraC-typ_CS"/>
</dbReference>
<dbReference type="InterPro" id="IPR003661">
    <property type="entry name" value="HisK_dim/P_dom"/>
</dbReference>
<feature type="signal peptide" evidence="10">
    <location>
        <begin position="1"/>
        <end position="20"/>
    </location>
</feature>
<dbReference type="SUPFAM" id="SSF47384">
    <property type="entry name" value="Homodimeric domain of signal transducing histidine kinase"/>
    <property type="match status" value="1"/>
</dbReference>
<evidence type="ECO:0000259" key="11">
    <source>
        <dbReference type="PROSITE" id="PS01124"/>
    </source>
</evidence>
<gene>
    <name evidence="14" type="ORF">FEM21_10580</name>
</gene>
<dbReference type="GO" id="GO:0003700">
    <property type="term" value="F:DNA-binding transcription factor activity"/>
    <property type="evidence" value="ECO:0007669"/>
    <property type="project" value="InterPro"/>
</dbReference>
<dbReference type="OrthoDB" id="1108380at2"/>
<dbReference type="Gene3D" id="2.60.40.10">
    <property type="entry name" value="Immunoglobulins"/>
    <property type="match status" value="1"/>
</dbReference>
<organism evidence="14 15">
    <name type="scientific">Flavobacterium seoulense</name>
    <dbReference type="NCBI Taxonomy" id="1492738"/>
    <lineage>
        <taxon>Bacteria</taxon>
        <taxon>Pseudomonadati</taxon>
        <taxon>Bacteroidota</taxon>
        <taxon>Flavobacteriia</taxon>
        <taxon>Flavobacteriales</taxon>
        <taxon>Flavobacteriaceae</taxon>
        <taxon>Flavobacterium</taxon>
    </lineage>
</organism>
<dbReference type="PROSITE" id="PS01124">
    <property type="entry name" value="HTH_ARAC_FAMILY_2"/>
    <property type="match status" value="1"/>
</dbReference>
<protein>
    <recommendedName>
        <fullName evidence="2">histidine kinase</fullName>
        <ecNumber evidence="2">2.7.13.3</ecNumber>
    </recommendedName>
</protein>
<dbReference type="Gene3D" id="2.130.10.10">
    <property type="entry name" value="YVTN repeat-like/Quinoprotein amine dehydrogenase"/>
    <property type="match status" value="4"/>
</dbReference>
<evidence type="ECO:0000259" key="13">
    <source>
        <dbReference type="PROSITE" id="PS50110"/>
    </source>
</evidence>
<dbReference type="SUPFAM" id="SSF55874">
    <property type="entry name" value="ATPase domain of HSP90 chaperone/DNA topoisomerase II/histidine kinase"/>
    <property type="match status" value="1"/>
</dbReference>
<keyword evidence="7" id="KW-0238">DNA-binding</keyword>
<evidence type="ECO:0000256" key="3">
    <source>
        <dbReference type="ARBA" id="ARBA00022553"/>
    </source>
</evidence>
<dbReference type="InterPro" id="IPR011123">
    <property type="entry name" value="Y_Y_Y"/>
</dbReference>
<dbReference type="PANTHER" id="PTHR43547">
    <property type="entry name" value="TWO-COMPONENT HISTIDINE KINASE"/>
    <property type="match status" value="1"/>
</dbReference>
<dbReference type="PROSITE" id="PS50109">
    <property type="entry name" value="HIS_KIN"/>
    <property type="match status" value="1"/>
</dbReference>
<dbReference type="STRING" id="1492738.FEM21_10580"/>
<keyword evidence="4 14" id="KW-0808">Transferase</keyword>
<evidence type="ECO:0000313" key="14">
    <source>
        <dbReference type="EMBL" id="KDN55867.1"/>
    </source>
</evidence>
<dbReference type="GO" id="GO:0000155">
    <property type="term" value="F:phosphorelay sensor kinase activity"/>
    <property type="evidence" value="ECO:0007669"/>
    <property type="project" value="InterPro"/>
</dbReference>
<dbReference type="InterPro" id="IPR036890">
    <property type="entry name" value="HATPase_C_sf"/>
</dbReference>
<dbReference type="Gene3D" id="3.30.565.10">
    <property type="entry name" value="Histidine kinase-like ATPase, C-terminal domain"/>
    <property type="match status" value="1"/>
</dbReference>
<evidence type="ECO:0000256" key="6">
    <source>
        <dbReference type="ARBA" id="ARBA00023015"/>
    </source>
</evidence>
<dbReference type="FunFam" id="1.10.287.130:FF:000045">
    <property type="entry name" value="Two-component system sensor histidine kinase/response regulator"/>
    <property type="match status" value="1"/>
</dbReference>
<reference evidence="14 15" key="1">
    <citation type="submission" date="2014-05" db="EMBL/GenBank/DDBJ databases">
        <title>Genome Sequence of Flavobacterium sp. EM1321.</title>
        <authorList>
            <person name="Shin S.-K."/>
            <person name="Yi H."/>
        </authorList>
    </citation>
    <scope>NUCLEOTIDE SEQUENCE [LARGE SCALE GENOMIC DNA]</scope>
    <source>
        <strain evidence="14 15">EM1321</strain>
    </source>
</reference>
<dbReference type="GO" id="GO:0043565">
    <property type="term" value="F:sequence-specific DNA binding"/>
    <property type="evidence" value="ECO:0007669"/>
    <property type="project" value="InterPro"/>
</dbReference>
<dbReference type="SUPFAM" id="SSF52172">
    <property type="entry name" value="CheY-like"/>
    <property type="match status" value="1"/>
</dbReference>
<evidence type="ECO:0000256" key="8">
    <source>
        <dbReference type="ARBA" id="ARBA00023163"/>
    </source>
</evidence>
<dbReference type="CDD" id="cd00082">
    <property type="entry name" value="HisKA"/>
    <property type="match status" value="1"/>
</dbReference>
<comment type="catalytic activity">
    <reaction evidence="1">
        <text>ATP + protein L-histidine = ADP + protein N-phospho-L-histidine.</text>
        <dbReference type="EC" id="2.7.13.3"/>
    </reaction>
</comment>
<dbReference type="EMBL" id="JNCA01000009">
    <property type="protein sequence ID" value="KDN55867.1"/>
    <property type="molecule type" value="Genomic_DNA"/>
</dbReference>
<dbReference type="Pfam" id="PF02518">
    <property type="entry name" value="HATPase_c"/>
    <property type="match status" value="1"/>
</dbReference>
<evidence type="ECO:0000256" key="4">
    <source>
        <dbReference type="ARBA" id="ARBA00022679"/>
    </source>
</evidence>
<dbReference type="InterPro" id="IPR018060">
    <property type="entry name" value="HTH_AraC"/>
</dbReference>
<dbReference type="SMART" id="SM00448">
    <property type="entry name" value="REC"/>
    <property type="match status" value="1"/>
</dbReference>
<evidence type="ECO:0000256" key="5">
    <source>
        <dbReference type="ARBA" id="ARBA00022777"/>
    </source>
</evidence>
<dbReference type="Gene3D" id="1.10.287.130">
    <property type="match status" value="1"/>
</dbReference>
<keyword evidence="5" id="KW-0418">Kinase</keyword>
<dbReference type="Gene3D" id="3.40.50.2300">
    <property type="match status" value="1"/>
</dbReference>
<keyword evidence="3 9" id="KW-0597">Phosphoprotein</keyword>
<evidence type="ECO:0000256" key="10">
    <source>
        <dbReference type="SAM" id="SignalP"/>
    </source>
</evidence>
<dbReference type="CDD" id="cd17574">
    <property type="entry name" value="REC_OmpR"/>
    <property type="match status" value="1"/>
</dbReference>
<comment type="caution">
    <text evidence="14">The sequence shown here is derived from an EMBL/GenBank/DDBJ whole genome shotgun (WGS) entry which is preliminary data.</text>
</comment>
<dbReference type="EC" id="2.7.13.3" evidence="2"/>
<keyword evidence="6" id="KW-0805">Transcription regulation</keyword>
<dbReference type="PROSITE" id="PS00041">
    <property type="entry name" value="HTH_ARAC_FAMILY_1"/>
    <property type="match status" value="1"/>
</dbReference>
<dbReference type="eggNOG" id="COG5002">
    <property type="taxonomic scope" value="Bacteria"/>
</dbReference>
<evidence type="ECO:0000256" key="7">
    <source>
        <dbReference type="ARBA" id="ARBA00023125"/>
    </source>
</evidence>
<dbReference type="Pfam" id="PF07495">
    <property type="entry name" value="Y_Y_Y"/>
    <property type="match status" value="1"/>
</dbReference>
<dbReference type="SMART" id="SM00388">
    <property type="entry name" value="HisKA"/>
    <property type="match status" value="1"/>
</dbReference>
<dbReference type="PRINTS" id="PR00344">
    <property type="entry name" value="BCTRLSENSOR"/>
</dbReference>
<dbReference type="InterPro" id="IPR013783">
    <property type="entry name" value="Ig-like_fold"/>
</dbReference>
<dbReference type="eggNOG" id="COG3292">
    <property type="taxonomic scope" value="Bacteria"/>
</dbReference>
<evidence type="ECO:0000259" key="12">
    <source>
        <dbReference type="PROSITE" id="PS50109"/>
    </source>
</evidence>
<dbReference type="InterPro" id="IPR011047">
    <property type="entry name" value="Quinoprotein_ADH-like_sf"/>
</dbReference>